<proteinExistence type="inferred from homology"/>
<dbReference type="Proteomes" id="UP000006875">
    <property type="component" value="Chromosome"/>
</dbReference>
<evidence type="ECO:0000256" key="4">
    <source>
        <dbReference type="ARBA" id="ARBA00023125"/>
    </source>
</evidence>
<evidence type="ECO:0000256" key="1">
    <source>
        <dbReference type="ARBA" id="ARBA00004496"/>
    </source>
</evidence>
<dbReference type="Pfam" id="PF22381">
    <property type="entry name" value="Staph_reg_Sar_Rot"/>
    <property type="match status" value="1"/>
</dbReference>
<dbReference type="GO" id="GO:0005737">
    <property type="term" value="C:cytoplasm"/>
    <property type="evidence" value="ECO:0007669"/>
    <property type="project" value="UniProtKB-SubCell"/>
</dbReference>
<dbReference type="eggNOG" id="COG1846">
    <property type="taxonomic scope" value="Bacteria"/>
</dbReference>
<dbReference type="GO" id="GO:0003677">
    <property type="term" value="F:DNA binding"/>
    <property type="evidence" value="ECO:0007669"/>
    <property type="project" value="UniProtKB-KW"/>
</dbReference>
<keyword evidence="3" id="KW-0843">Virulence</keyword>
<keyword evidence="5" id="KW-0804">Transcription</keyword>
<dbReference type="OrthoDB" id="369628at2"/>
<evidence type="ECO:0000256" key="9">
    <source>
        <dbReference type="ARBA" id="ARBA00047207"/>
    </source>
</evidence>
<dbReference type="SUPFAM" id="SSF46785">
    <property type="entry name" value="Winged helix' DNA-binding domain"/>
    <property type="match status" value="1"/>
</dbReference>
<dbReference type="PANTHER" id="PTHR42756">
    <property type="entry name" value="TRANSCRIPTIONAL REGULATOR, MARR"/>
    <property type="match status" value="1"/>
</dbReference>
<dbReference type="InterPro" id="IPR036388">
    <property type="entry name" value="WH-like_DNA-bd_sf"/>
</dbReference>
<evidence type="ECO:0000256" key="5">
    <source>
        <dbReference type="ARBA" id="ARBA00023163"/>
    </source>
</evidence>
<dbReference type="RefSeq" id="WP_013388066.1">
    <property type="nucleotide sequence ID" value="NC_014632.1"/>
</dbReference>
<dbReference type="PROSITE" id="PS50995">
    <property type="entry name" value="HTH_MARR_2"/>
    <property type="match status" value="1"/>
</dbReference>
<dbReference type="SMART" id="SM00347">
    <property type="entry name" value="HTH_MARR"/>
    <property type="match status" value="1"/>
</dbReference>
<dbReference type="STRING" id="572544.Ilyop_1621"/>
<protein>
    <recommendedName>
        <fullName evidence="6">HTH-type transcriptional regulator MgrA</fullName>
    </recommendedName>
    <alternativeName>
        <fullName evidence="8">HTH-type transcriptional regulator SarZ</fullName>
    </alternativeName>
    <alternativeName>
        <fullName evidence="9">Staphylococcal accessory regulator Z</fullName>
    </alternativeName>
</protein>
<dbReference type="InterPro" id="IPR023187">
    <property type="entry name" value="Tscrpt_reg_MarR-type_CS"/>
</dbReference>
<dbReference type="PANTHER" id="PTHR42756:SF1">
    <property type="entry name" value="TRANSCRIPTIONAL REPRESSOR OF EMRAB OPERON"/>
    <property type="match status" value="1"/>
</dbReference>
<sequence>MDKPLDKIMNDTTRDINKFLSHHMDQYSLGNGQFGILYEVSKEEGIWQEAIAQRRNVGKSAVAKSIKRLIENGYLYRKKDEIDKRAWCLYCTEKGKDMIPVIVNLIETVKKLLTKGSSEEEIKIFRKVNERMRKNIEDYFKSIEG</sequence>
<comment type="subcellular location">
    <subcellularLocation>
        <location evidence="1">Cytoplasm</location>
    </subcellularLocation>
</comment>
<evidence type="ECO:0000256" key="2">
    <source>
        <dbReference type="ARBA" id="ARBA00023015"/>
    </source>
</evidence>
<evidence type="ECO:0000256" key="6">
    <source>
        <dbReference type="ARBA" id="ARBA00040307"/>
    </source>
</evidence>
<dbReference type="GO" id="GO:0003700">
    <property type="term" value="F:DNA-binding transcription factor activity"/>
    <property type="evidence" value="ECO:0007669"/>
    <property type="project" value="InterPro"/>
</dbReference>
<name>E3H9L0_ILYPC</name>
<evidence type="ECO:0000313" key="11">
    <source>
        <dbReference type="EMBL" id="ADO83399.1"/>
    </source>
</evidence>
<dbReference type="AlphaFoldDB" id="E3H9L0"/>
<evidence type="ECO:0000256" key="3">
    <source>
        <dbReference type="ARBA" id="ARBA00023026"/>
    </source>
</evidence>
<dbReference type="HOGENOM" id="CLU_083287_18_0_0"/>
<evidence type="ECO:0000256" key="8">
    <source>
        <dbReference type="ARBA" id="ARBA00047188"/>
    </source>
</evidence>
<dbReference type="InterPro" id="IPR055166">
    <property type="entry name" value="Transc_reg_Sar_Rot_HTH"/>
</dbReference>
<dbReference type="Gene3D" id="1.10.10.10">
    <property type="entry name" value="Winged helix-like DNA-binding domain superfamily/Winged helix DNA-binding domain"/>
    <property type="match status" value="1"/>
</dbReference>
<gene>
    <name evidence="11" type="ordered locus">Ilyop_1621</name>
</gene>
<dbReference type="InterPro" id="IPR000835">
    <property type="entry name" value="HTH_MarR-typ"/>
</dbReference>
<feature type="domain" description="HTH marR-type" evidence="10">
    <location>
        <begin position="1"/>
        <end position="134"/>
    </location>
</feature>
<comment type="similarity">
    <text evidence="7">Belongs to the SarZ family.</text>
</comment>
<organism evidence="11 12">
    <name type="scientific">Ilyobacter polytropus (strain ATCC 51220 / DSM 2926 / LMG 16218 / CuHBu1)</name>
    <dbReference type="NCBI Taxonomy" id="572544"/>
    <lineage>
        <taxon>Bacteria</taxon>
        <taxon>Fusobacteriati</taxon>
        <taxon>Fusobacteriota</taxon>
        <taxon>Fusobacteriia</taxon>
        <taxon>Fusobacteriales</taxon>
        <taxon>Fusobacteriaceae</taxon>
        <taxon>Ilyobacter</taxon>
    </lineage>
</organism>
<evidence type="ECO:0000256" key="7">
    <source>
        <dbReference type="ARBA" id="ARBA00046337"/>
    </source>
</evidence>
<dbReference type="InterPro" id="IPR036390">
    <property type="entry name" value="WH_DNA-bd_sf"/>
</dbReference>
<dbReference type="PROSITE" id="PS01117">
    <property type="entry name" value="HTH_MARR_1"/>
    <property type="match status" value="1"/>
</dbReference>
<dbReference type="KEGG" id="ipo:Ilyop_1621"/>
<keyword evidence="4" id="KW-0238">DNA-binding</keyword>
<evidence type="ECO:0000313" key="12">
    <source>
        <dbReference type="Proteomes" id="UP000006875"/>
    </source>
</evidence>
<keyword evidence="2" id="KW-0805">Transcription regulation</keyword>
<evidence type="ECO:0000259" key="10">
    <source>
        <dbReference type="PROSITE" id="PS50995"/>
    </source>
</evidence>
<dbReference type="EMBL" id="CP002281">
    <property type="protein sequence ID" value="ADO83399.1"/>
    <property type="molecule type" value="Genomic_DNA"/>
</dbReference>
<reference evidence="11 12" key="1">
    <citation type="journal article" date="2010" name="Stand. Genomic Sci.">
        <title>Complete genome sequence of Ilyobacter polytropus type strain (CuHbu1).</title>
        <authorList>
            <person name="Sikorski J."/>
            <person name="Chertkov O."/>
            <person name="Lapidus A."/>
            <person name="Nolan M."/>
            <person name="Lucas S."/>
            <person name="Del Rio T.G."/>
            <person name="Tice H."/>
            <person name="Cheng J.F."/>
            <person name="Tapia R."/>
            <person name="Han C."/>
            <person name="Goodwin L."/>
            <person name="Pitluck S."/>
            <person name="Liolios K."/>
            <person name="Ivanova N."/>
            <person name="Mavromatis K."/>
            <person name="Mikhailova N."/>
            <person name="Pati A."/>
            <person name="Chen A."/>
            <person name="Palaniappan K."/>
            <person name="Land M."/>
            <person name="Hauser L."/>
            <person name="Chang Y.J."/>
            <person name="Jeffries C.D."/>
            <person name="Brambilla E."/>
            <person name="Yasawong M."/>
            <person name="Rohde M."/>
            <person name="Pukall R."/>
            <person name="Spring S."/>
            <person name="Goker M."/>
            <person name="Woyke T."/>
            <person name="Bristow J."/>
            <person name="Eisen J.A."/>
            <person name="Markowitz V."/>
            <person name="Hugenholtz P."/>
            <person name="Kyrpides N.C."/>
            <person name="Klenk H.P."/>
        </authorList>
    </citation>
    <scope>NUCLEOTIDE SEQUENCE [LARGE SCALE GENOMIC DNA]</scope>
    <source>
        <strain evidence="12">ATCC 51220 / DSM 2926 / LMG 16218 / CuHBu1</strain>
    </source>
</reference>
<keyword evidence="12" id="KW-1185">Reference proteome</keyword>
<accession>E3H9L0</accession>